<protein>
    <submittedName>
        <fullName evidence="1">Uncharacterized protein</fullName>
    </submittedName>
</protein>
<keyword evidence="2" id="KW-1185">Reference proteome</keyword>
<dbReference type="Proteomes" id="UP000596123">
    <property type="component" value="Segment"/>
</dbReference>
<accession>A0A7T8IW03</accession>
<sequence length="64" mass="7193">MLAFILSLLAVCLLGKQSCFDDIRRVVISETRAPAYVSTETEAHVRGMWERRATLKRAKGNISI</sequence>
<name>A0A7T8IW03_9CAUD</name>
<evidence type="ECO:0000313" key="2">
    <source>
        <dbReference type="Proteomes" id="UP000596123"/>
    </source>
</evidence>
<organism evidence="1 2">
    <name type="scientific">Erwinia phage pEa_SNUABM_5</name>
    <dbReference type="NCBI Taxonomy" id="2797313"/>
    <lineage>
        <taxon>Viruses</taxon>
        <taxon>Duplodnaviria</taxon>
        <taxon>Heunggongvirae</taxon>
        <taxon>Uroviricota</taxon>
        <taxon>Caudoviricetes</taxon>
        <taxon>Rivsvirus</taxon>
        <taxon>Rivsvirus SNUABM5</taxon>
    </lineage>
</organism>
<gene>
    <name evidence="1" type="ORF">pEaSNUABM5_00115</name>
</gene>
<evidence type="ECO:0000313" key="1">
    <source>
        <dbReference type="EMBL" id="QQO90257.1"/>
    </source>
</evidence>
<proteinExistence type="predicted"/>
<dbReference type="EMBL" id="MW366843">
    <property type="protein sequence ID" value="QQO90257.1"/>
    <property type="molecule type" value="Genomic_DNA"/>
</dbReference>
<reference evidence="1 2" key="1">
    <citation type="submission" date="2020-12" db="EMBL/GenBank/DDBJ databases">
        <title>Complete genome sequence of Erwinia phage pEa_SNUABM_5.</title>
        <authorList>
            <person name="Kim S.G."/>
            <person name="Lee S.B."/>
            <person name="Kwon J."/>
            <person name="Park S.C."/>
        </authorList>
    </citation>
    <scope>NUCLEOTIDE SEQUENCE [LARGE SCALE GENOMIC DNA]</scope>
</reference>